<dbReference type="SUPFAM" id="SSF47413">
    <property type="entry name" value="lambda repressor-like DNA-binding domains"/>
    <property type="match status" value="1"/>
</dbReference>
<protein>
    <recommendedName>
        <fullName evidence="3">HTH cro/C1-type domain-containing protein</fullName>
    </recommendedName>
</protein>
<dbReference type="AlphaFoldDB" id="A0A6M9PRB4"/>
<proteinExistence type="predicted"/>
<evidence type="ECO:0000313" key="1">
    <source>
        <dbReference type="EMBL" id="QKM64944.1"/>
    </source>
</evidence>
<accession>A0A6M9PRB4</accession>
<organism evidence="1 2">
    <name type="scientific">Polynucleobacter tropicus</name>
    <dbReference type="NCBI Taxonomy" id="1743174"/>
    <lineage>
        <taxon>Bacteria</taxon>
        <taxon>Pseudomonadati</taxon>
        <taxon>Pseudomonadota</taxon>
        <taxon>Betaproteobacteria</taxon>
        <taxon>Burkholderiales</taxon>
        <taxon>Burkholderiaceae</taxon>
        <taxon>Polynucleobacter</taxon>
    </lineage>
</organism>
<dbReference type="InterPro" id="IPR010982">
    <property type="entry name" value="Lambda_DNA-bd_dom_sf"/>
</dbReference>
<dbReference type="KEGG" id="ptrp:DCO17_06705"/>
<evidence type="ECO:0008006" key="3">
    <source>
        <dbReference type="Google" id="ProtNLM"/>
    </source>
</evidence>
<dbReference type="RefSeq" id="WP_173955986.1">
    <property type="nucleotide sequence ID" value="NZ_CP028942.1"/>
</dbReference>
<evidence type="ECO:0000313" key="2">
    <source>
        <dbReference type="Proteomes" id="UP000503312"/>
    </source>
</evidence>
<name>A0A6M9PRB4_9BURK</name>
<reference evidence="1 2" key="1">
    <citation type="submission" date="2018-04" db="EMBL/GenBank/DDBJ databases">
        <title>Polynucleobacter sp. UH21B genome.</title>
        <authorList>
            <person name="Hahn M.W."/>
        </authorList>
    </citation>
    <scope>NUCLEOTIDE SEQUENCE [LARGE SCALE GENOMIC DNA]</scope>
    <source>
        <strain evidence="1 2">MWH-UH21B</strain>
    </source>
</reference>
<keyword evidence="2" id="KW-1185">Reference proteome</keyword>
<dbReference type="Proteomes" id="UP000503312">
    <property type="component" value="Chromosome"/>
</dbReference>
<dbReference type="Gene3D" id="1.10.260.40">
    <property type="entry name" value="lambda repressor-like DNA-binding domains"/>
    <property type="match status" value="1"/>
</dbReference>
<gene>
    <name evidence="1" type="ORF">DCO17_06705</name>
</gene>
<dbReference type="GO" id="GO:0003677">
    <property type="term" value="F:DNA binding"/>
    <property type="evidence" value="ECO:0007669"/>
    <property type="project" value="InterPro"/>
</dbReference>
<sequence>MANLTEIKSAKELGKLLQKSRESQCMSILGLANLSGLSVNQVVNLENGNFFAFGQSISQFEANVQHCAEKMGVTINPIKKSIEAISSKPITQSFSVDSIEQSIPVFLRHVA</sequence>
<dbReference type="EMBL" id="CP028942">
    <property type="protein sequence ID" value="QKM64944.1"/>
    <property type="molecule type" value="Genomic_DNA"/>
</dbReference>